<evidence type="ECO:0000313" key="1">
    <source>
        <dbReference type="EMBL" id="GMT15891.1"/>
    </source>
</evidence>
<dbReference type="Proteomes" id="UP001432322">
    <property type="component" value="Unassembled WGS sequence"/>
</dbReference>
<comment type="caution">
    <text evidence="1">The sequence shown here is derived from an EMBL/GenBank/DDBJ whole genome shotgun (WGS) entry which is preliminary data.</text>
</comment>
<name>A0AAV5VAZ5_9BILA</name>
<gene>
    <name evidence="1" type="ORF">PFISCL1PPCAC_7188</name>
</gene>
<protein>
    <submittedName>
        <fullName evidence="1">Uncharacterized protein</fullName>
    </submittedName>
</protein>
<keyword evidence="2" id="KW-1185">Reference proteome</keyword>
<dbReference type="AlphaFoldDB" id="A0AAV5VAZ5"/>
<reference evidence="1" key="1">
    <citation type="submission" date="2023-10" db="EMBL/GenBank/DDBJ databases">
        <title>Genome assembly of Pristionchus species.</title>
        <authorList>
            <person name="Yoshida K."/>
            <person name="Sommer R.J."/>
        </authorList>
    </citation>
    <scope>NUCLEOTIDE SEQUENCE</scope>
    <source>
        <strain evidence="1">RS5133</strain>
    </source>
</reference>
<sequence length="136" mass="15338">RTVSNCLPVIKDIVYFREQSTLAAPLLAPPDIDPIRELRTLSTRLKMNGHAECRIEIAKLQEMKEKVVSSFNNAITCLSVNLIRPLDVRETLSITTEEEANKIKMKTEAIVAAVRKDTSAIAHRVRKLRHSTFDIA</sequence>
<accession>A0AAV5VAZ5</accession>
<feature type="non-terminal residue" evidence="1">
    <location>
        <position position="136"/>
    </location>
</feature>
<organism evidence="1 2">
    <name type="scientific">Pristionchus fissidentatus</name>
    <dbReference type="NCBI Taxonomy" id="1538716"/>
    <lineage>
        <taxon>Eukaryota</taxon>
        <taxon>Metazoa</taxon>
        <taxon>Ecdysozoa</taxon>
        <taxon>Nematoda</taxon>
        <taxon>Chromadorea</taxon>
        <taxon>Rhabditida</taxon>
        <taxon>Rhabditina</taxon>
        <taxon>Diplogasteromorpha</taxon>
        <taxon>Diplogasteroidea</taxon>
        <taxon>Neodiplogasteridae</taxon>
        <taxon>Pristionchus</taxon>
    </lineage>
</organism>
<feature type="non-terminal residue" evidence="1">
    <location>
        <position position="1"/>
    </location>
</feature>
<dbReference type="EMBL" id="BTSY01000002">
    <property type="protein sequence ID" value="GMT15891.1"/>
    <property type="molecule type" value="Genomic_DNA"/>
</dbReference>
<evidence type="ECO:0000313" key="2">
    <source>
        <dbReference type="Proteomes" id="UP001432322"/>
    </source>
</evidence>
<proteinExistence type="predicted"/>